<organism evidence="1">
    <name type="scientific">Pseudo-nitzschia delicatissima</name>
    <dbReference type="NCBI Taxonomy" id="44447"/>
    <lineage>
        <taxon>Eukaryota</taxon>
        <taxon>Sar</taxon>
        <taxon>Stramenopiles</taxon>
        <taxon>Ochrophyta</taxon>
        <taxon>Bacillariophyta</taxon>
        <taxon>Bacillariophyceae</taxon>
        <taxon>Bacillariophycidae</taxon>
        <taxon>Bacillariales</taxon>
        <taxon>Bacillariaceae</taxon>
        <taxon>Pseudo-nitzschia</taxon>
    </lineage>
</organism>
<evidence type="ECO:0000313" key="1">
    <source>
        <dbReference type="EMBL" id="CAD8728743.1"/>
    </source>
</evidence>
<accession>A0A7S0XPZ1</accession>
<dbReference type="PANTHER" id="PTHR21451:SF19">
    <property type="entry name" value="ACTIVATED IN BLOCKED UNFOLDED PROTEIN RESPONSE"/>
    <property type="match status" value="1"/>
</dbReference>
<protein>
    <recommendedName>
        <fullName evidence="2">Histone H3-K79 methyltransferase</fullName>
    </recommendedName>
</protein>
<dbReference type="EMBL" id="HBFG01000518">
    <property type="protein sequence ID" value="CAD8728743.1"/>
    <property type="molecule type" value="Transcribed_RNA"/>
</dbReference>
<proteinExistence type="predicted"/>
<gene>
    <name evidence="1" type="ORF">PDEL0327_LOCUS385</name>
</gene>
<dbReference type="PANTHER" id="PTHR21451">
    <property type="entry name" value="HISTONE H3 METHYLTRANSFERASE"/>
    <property type="match status" value="1"/>
</dbReference>
<dbReference type="InterPro" id="IPR030445">
    <property type="entry name" value="H3-K79_meTrfase"/>
</dbReference>
<dbReference type="InterPro" id="IPR029063">
    <property type="entry name" value="SAM-dependent_MTases_sf"/>
</dbReference>
<dbReference type="Gene3D" id="3.40.50.150">
    <property type="entry name" value="Vaccinia Virus protein VP39"/>
    <property type="match status" value="1"/>
</dbReference>
<name>A0A7S0XPZ1_9STRA</name>
<dbReference type="AlphaFoldDB" id="A0A7S0XPZ1"/>
<evidence type="ECO:0008006" key="2">
    <source>
        <dbReference type="Google" id="ProtNLM"/>
    </source>
</evidence>
<reference evidence="1" key="1">
    <citation type="submission" date="2021-01" db="EMBL/GenBank/DDBJ databases">
        <authorList>
            <person name="Corre E."/>
            <person name="Pelletier E."/>
            <person name="Niang G."/>
            <person name="Scheremetjew M."/>
            <person name="Finn R."/>
            <person name="Kale V."/>
            <person name="Holt S."/>
            <person name="Cochrane G."/>
            <person name="Meng A."/>
            <person name="Brown T."/>
            <person name="Cohen L."/>
        </authorList>
    </citation>
    <scope>NUCLEOTIDE SEQUENCE</scope>
    <source>
        <strain evidence="1">B596</strain>
    </source>
</reference>
<dbReference type="GO" id="GO:0031151">
    <property type="term" value="F:histone H3K79 methyltransferase activity"/>
    <property type="evidence" value="ECO:0007669"/>
    <property type="project" value="InterPro"/>
</dbReference>
<dbReference type="GO" id="GO:0051726">
    <property type="term" value="P:regulation of cell cycle"/>
    <property type="evidence" value="ECO:0007669"/>
    <property type="project" value="InterPro"/>
</dbReference>
<sequence>MEEQEFSGILSPNACDPVTGFHCIVSTVRLERKITYVADTLPDNGSCRHSIESWNRNDSILSQYWSPDDGIGRHDTDPQSIQLTYGEVTPLGVRQLAQEMGITNCDNRDHQANGPDEGEKKVESDIVFYDLGSGVGRLVTQIYFDQPDRVTKAIGIELAEDRHRIGAMALEGIIAEEEYTAENFYLPYDDDDKDVDTSTFPIQLIHGNVLDVDLDPKTTHVYISSLCFRKNVLEELQKKLLRLPNIRVVAALNRLDQISKLGGEQWEEERDVFIQMSWGDAMAKIYRKIV</sequence>
<dbReference type="SUPFAM" id="SSF53335">
    <property type="entry name" value="S-adenosyl-L-methionine-dependent methyltransferases"/>
    <property type="match status" value="1"/>
</dbReference>